<proteinExistence type="predicted"/>
<keyword evidence="1" id="KW-0732">Signal</keyword>
<organism evidence="2 3">
    <name type="scientific">Neisseria bacilliformis ATCC BAA-1200</name>
    <dbReference type="NCBI Taxonomy" id="888742"/>
    <lineage>
        <taxon>Bacteria</taxon>
        <taxon>Pseudomonadati</taxon>
        <taxon>Pseudomonadota</taxon>
        <taxon>Betaproteobacteria</taxon>
        <taxon>Neisseriales</taxon>
        <taxon>Neisseriaceae</taxon>
        <taxon>Neisseria</taxon>
    </lineage>
</organism>
<dbReference type="EMBL" id="AFAY01000053">
    <property type="protein sequence ID" value="EGF07124.1"/>
    <property type="molecule type" value="Genomic_DNA"/>
</dbReference>
<sequence length="228" mass="25046">MSTAPKEPDMKKNLFAALICALAAAAAAQDYALYDRPTESGGISITGKRFSLNTASQRGNLCDLEGSIQNKEYRDGKGCVVRFRFSGKDRVELEVPESAQTACREYCGLNAGFTGSYAVLPAACTEQGGKAAEKRFQTAYRAKQYRQAAQIKQQYIASCGKFISFTERMHAANDLAVSHKNAGDKAACRRALAAIKTWLDPEFDPGYIYEEDYKREAEAAAFNKKQCL</sequence>
<protein>
    <submittedName>
        <fullName evidence="2">Uncharacterized protein</fullName>
    </submittedName>
</protein>
<evidence type="ECO:0000313" key="3">
    <source>
        <dbReference type="Proteomes" id="UP000004105"/>
    </source>
</evidence>
<evidence type="ECO:0000256" key="1">
    <source>
        <dbReference type="SAM" id="SignalP"/>
    </source>
</evidence>
<reference evidence="2 3" key="1">
    <citation type="submission" date="2011-02" db="EMBL/GenBank/DDBJ databases">
        <authorList>
            <person name="Muzny D."/>
            <person name="Qin X."/>
            <person name="Deng J."/>
            <person name="Jiang H."/>
            <person name="Liu Y."/>
            <person name="Qu J."/>
            <person name="Song X.-Z."/>
            <person name="Zhang L."/>
            <person name="Thornton R."/>
            <person name="Coyle M."/>
            <person name="Francisco L."/>
            <person name="Jackson L."/>
            <person name="Javaid M."/>
            <person name="Korchina V."/>
            <person name="Kovar C."/>
            <person name="Mata R."/>
            <person name="Mathew T."/>
            <person name="Ngo R."/>
            <person name="Nguyen L."/>
            <person name="Nguyen N."/>
            <person name="Okwuonu G."/>
            <person name="Ongeri F."/>
            <person name="Pham C."/>
            <person name="Simmons D."/>
            <person name="Wilczek-Boney K."/>
            <person name="Hale W."/>
            <person name="Jakkamsetti A."/>
            <person name="Pham P."/>
            <person name="Ruth R."/>
            <person name="San Lucas F."/>
            <person name="Warren J."/>
            <person name="Zhang J."/>
            <person name="Zhao Z."/>
            <person name="Zhou C."/>
            <person name="Zhu D."/>
            <person name="Lee S."/>
            <person name="Bess C."/>
            <person name="Blankenburg K."/>
            <person name="Forbes L."/>
            <person name="Fu Q."/>
            <person name="Gubbala S."/>
            <person name="Hirani K."/>
            <person name="Jayaseelan J.C."/>
            <person name="Lara F."/>
            <person name="Munidasa M."/>
            <person name="Palculict T."/>
            <person name="Patil S."/>
            <person name="Pu L.-L."/>
            <person name="Saada N."/>
            <person name="Tang L."/>
            <person name="Weissenberger G."/>
            <person name="Zhu Y."/>
            <person name="Hemphill L."/>
            <person name="Shang Y."/>
            <person name="Youmans B."/>
            <person name="Ayvaz T."/>
            <person name="Ross M."/>
            <person name="Santibanez J."/>
            <person name="Aqrawi P."/>
            <person name="Gross S."/>
            <person name="Joshi V."/>
            <person name="Fowler G."/>
            <person name="Nazareth L."/>
            <person name="Reid J."/>
            <person name="Worley K."/>
            <person name="Petrosino J."/>
            <person name="Highlander S."/>
            <person name="Gibbs R."/>
        </authorList>
    </citation>
    <scope>NUCLEOTIDE SEQUENCE [LARGE SCALE GENOMIC DNA]</scope>
    <source>
        <strain evidence="2 3">ATCC BAA-1200</strain>
    </source>
</reference>
<accession>F2BG03</accession>
<feature type="chain" id="PRO_5003274263" evidence="1">
    <location>
        <begin position="29"/>
        <end position="228"/>
    </location>
</feature>
<comment type="caution">
    <text evidence="2">The sequence shown here is derived from an EMBL/GenBank/DDBJ whole genome shotgun (WGS) entry which is preliminary data.</text>
</comment>
<keyword evidence="3" id="KW-1185">Reference proteome</keyword>
<evidence type="ECO:0000313" key="2">
    <source>
        <dbReference type="EMBL" id="EGF07124.1"/>
    </source>
</evidence>
<dbReference type="Proteomes" id="UP000004105">
    <property type="component" value="Unassembled WGS sequence"/>
</dbReference>
<gene>
    <name evidence="2" type="ORF">HMPREF9123_2660</name>
</gene>
<feature type="signal peptide" evidence="1">
    <location>
        <begin position="1"/>
        <end position="28"/>
    </location>
</feature>
<dbReference type="HOGENOM" id="CLU_103787_0_0_4"/>
<dbReference type="AlphaFoldDB" id="F2BG03"/>
<name>F2BG03_9NEIS</name>